<evidence type="ECO:0000256" key="2">
    <source>
        <dbReference type="SAM" id="MobiDB-lite"/>
    </source>
</evidence>
<evidence type="ECO:0000256" key="1">
    <source>
        <dbReference type="SAM" id="Coils"/>
    </source>
</evidence>
<feature type="region of interest" description="Disordered" evidence="2">
    <location>
        <begin position="42"/>
        <end position="103"/>
    </location>
</feature>
<accession>A0A080ZV39</accession>
<evidence type="ECO:0000313" key="3">
    <source>
        <dbReference type="EMBL" id="ETO70500.1"/>
    </source>
</evidence>
<protein>
    <submittedName>
        <fullName evidence="3">Uncharacterized protein</fullName>
    </submittedName>
</protein>
<reference evidence="3 4" key="1">
    <citation type="submission" date="2013-11" db="EMBL/GenBank/DDBJ databases">
        <title>The Genome Sequence of Phytophthora parasitica P1976.</title>
        <authorList>
            <consortium name="The Broad Institute Genomics Platform"/>
            <person name="Russ C."/>
            <person name="Tyler B."/>
            <person name="Panabieres F."/>
            <person name="Shan W."/>
            <person name="Tripathy S."/>
            <person name="Grunwald N."/>
            <person name="Machado M."/>
            <person name="Johnson C.S."/>
            <person name="Walker B."/>
            <person name="Young S."/>
            <person name="Zeng Q."/>
            <person name="Gargeya S."/>
            <person name="Fitzgerald M."/>
            <person name="Haas B."/>
            <person name="Abouelleil A."/>
            <person name="Allen A.W."/>
            <person name="Alvarado L."/>
            <person name="Arachchi H.M."/>
            <person name="Berlin A.M."/>
            <person name="Chapman S.B."/>
            <person name="Gainer-Dewar J."/>
            <person name="Goldberg J."/>
            <person name="Griggs A."/>
            <person name="Gujja S."/>
            <person name="Hansen M."/>
            <person name="Howarth C."/>
            <person name="Imamovic A."/>
            <person name="Ireland A."/>
            <person name="Larimer J."/>
            <person name="McCowan C."/>
            <person name="Murphy C."/>
            <person name="Pearson M."/>
            <person name="Poon T.W."/>
            <person name="Priest M."/>
            <person name="Roberts A."/>
            <person name="Saif S."/>
            <person name="Shea T."/>
            <person name="Sisk P."/>
            <person name="Sykes S."/>
            <person name="Wortman J."/>
            <person name="Nusbaum C."/>
            <person name="Birren B."/>
        </authorList>
    </citation>
    <scope>NUCLEOTIDE SEQUENCE [LARGE SCALE GENOMIC DNA]</scope>
    <source>
        <strain evidence="3 4">P1976</strain>
    </source>
</reference>
<comment type="caution">
    <text evidence="3">The sequence shown here is derived from an EMBL/GenBank/DDBJ whole genome shotgun (WGS) entry which is preliminary data.</text>
</comment>
<evidence type="ECO:0000313" key="4">
    <source>
        <dbReference type="Proteomes" id="UP000028582"/>
    </source>
</evidence>
<dbReference type="PANTHER" id="PTHR35796">
    <property type="entry name" value="HYPOTHETICAL CYTOSOLIC PROTEIN"/>
    <property type="match status" value="1"/>
</dbReference>
<proteinExistence type="predicted"/>
<feature type="coiled-coil region" evidence="1">
    <location>
        <begin position="134"/>
        <end position="168"/>
    </location>
</feature>
<organism evidence="3 4">
    <name type="scientific">Phytophthora nicotianae P1976</name>
    <dbReference type="NCBI Taxonomy" id="1317066"/>
    <lineage>
        <taxon>Eukaryota</taxon>
        <taxon>Sar</taxon>
        <taxon>Stramenopiles</taxon>
        <taxon>Oomycota</taxon>
        <taxon>Peronosporomycetes</taxon>
        <taxon>Peronosporales</taxon>
        <taxon>Peronosporaceae</taxon>
        <taxon>Phytophthora</taxon>
    </lineage>
</organism>
<feature type="non-terminal residue" evidence="3">
    <location>
        <position position="1"/>
    </location>
</feature>
<keyword evidence="1" id="KW-0175">Coiled coil</keyword>
<dbReference type="OrthoDB" id="168104at2759"/>
<dbReference type="AlphaFoldDB" id="A0A080ZV39"/>
<sequence length="493" mass="54106">SNSTIMASNGEDLGGLSLDDAALSAALLPGFLDELNDADLLSPSDAGSPSQLPPFGGYQMPSGTSRTPIVGHFSTAITPSPTLTGLSTDSATSGLHVDTSVGGNEAEMTLKTSSKGVLEEKMAVNKLPMQNSTRKRQKEELAYLRNKVQTLEQELETKRRELMTSKGQDKENKALTVQIRGRRGRAMRWQRIAKHQLVEKQRAELQNLQLRASLIDQIKLARSLQKLLKKNAARKDEGTEAAQLQARLEFSNYCTGSSEDSLYESLLRDMDAVFSEVDVICARHPVMQSLEEGSGVSSLHVGETEALYLEATNSKVVPFGMEQTCSAVWRCLSKDHLKLADGTYHGVASSIDTIRAKALTTLRVSNTAARMQMRFAIKKYVEPGRVVITLQCASESEGPRDLLHGLKMMQRAWVVIRPVPCEAEDGDLPSEETIIQLCMRLTPSLSARVLDTPGQRTGAITELLLAAVHRNLGWLFQTVENILMEHSFESTPI</sequence>
<dbReference type="Proteomes" id="UP000028582">
    <property type="component" value="Unassembled WGS sequence"/>
</dbReference>
<dbReference type="PANTHER" id="PTHR35796:SF3">
    <property type="entry name" value="BHLH DOMAIN-CONTAINING PROTEIN"/>
    <property type="match status" value="1"/>
</dbReference>
<feature type="compositionally biased region" description="Polar residues" evidence="2">
    <location>
        <begin position="75"/>
        <end position="93"/>
    </location>
</feature>
<dbReference type="EMBL" id="ANJA01002328">
    <property type="protein sequence ID" value="ETO70500.1"/>
    <property type="molecule type" value="Genomic_DNA"/>
</dbReference>
<gene>
    <name evidence="3" type="ORF">F444_13034</name>
</gene>
<name>A0A080ZV39_PHYNI</name>